<dbReference type="AlphaFoldDB" id="A0A5C1A1N4"/>
<organism evidence="3 4">
    <name type="scientific">Kushneria phosphatilytica</name>
    <dbReference type="NCBI Taxonomy" id="657387"/>
    <lineage>
        <taxon>Bacteria</taxon>
        <taxon>Pseudomonadati</taxon>
        <taxon>Pseudomonadota</taxon>
        <taxon>Gammaproteobacteria</taxon>
        <taxon>Oceanospirillales</taxon>
        <taxon>Halomonadaceae</taxon>
        <taxon>Kushneria</taxon>
    </lineage>
</organism>
<keyword evidence="4" id="KW-1185">Reference proteome</keyword>
<dbReference type="Proteomes" id="UP000322553">
    <property type="component" value="Chromosome"/>
</dbReference>
<feature type="region of interest" description="Disordered" evidence="2">
    <location>
        <begin position="381"/>
        <end position="421"/>
    </location>
</feature>
<reference evidence="3 4" key="1">
    <citation type="submission" date="2019-08" db="EMBL/GenBank/DDBJ databases">
        <title>Complete genome sequence of Kushneria sp. YCWA18, a halophilic phosphate-solubilizing bacterium isolated from Daqiao saltern in China.</title>
        <authorList>
            <person name="Du G.-X."/>
            <person name="Qu L.-Y."/>
        </authorList>
    </citation>
    <scope>NUCLEOTIDE SEQUENCE [LARGE SCALE GENOMIC DNA]</scope>
    <source>
        <strain evidence="3 4">YCWA18</strain>
    </source>
</reference>
<dbReference type="RefSeq" id="WP_149054596.1">
    <property type="nucleotide sequence ID" value="NZ_CP043420.1"/>
</dbReference>
<dbReference type="KEGG" id="kuy:FY550_13515"/>
<evidence type="ECO:0000313" key="4">
    <source>
        <dbReference type="Proteomes" id="UP000322553"/>
    </source>
</evidence>
<feature type="compositionally biased region" description="Basic and acidic residues" evidence="2">
    <location>
        <begin position="407"/>
        <end position="421"/>
    </location>
</feature>
<dbReference type="Pfam" id="PF03993">
    <property type="entry name" value="DUF349"/>
    <property type="match status" value="3"/>
</dbReference>
<evidence type="ECO:0000313" key="3">
    <source>
        <dbReference type="EMBL" id="QEL12056.1"/>
    </source>
</evidence>
<dbReference type="EMBL" id="CP043420">
    <property type="protein sequence ID" value="QEL12056.1"/>
    <property type="molecule type" value="Genomic_DNA"/>
</dbReference>
<evidence type="ECO:0000256" key="1">
    <source>
        <dbReference type="SAM" id="Coils"/>
    </source>
</evidence>
<name>A0A5C1A1N4_9GAMM</name>
<keyword evidence="1" id="KW-0175">Coiled coil</keyword>
<proteinExistence type="predicted"/>
<protein>
    <submittedName>
        <fullName evidence="3">DUF349 domain-containing protein</fullName>
    </submittedName>
</protein>
<gene>
    <name evidence="3" type="ORF">FY550_13515</name>
</gene>
<sequence>MSGFLQRLFAPRWRHPDPRVRRTAIDRLDPEQDHDTLRQLLDDADDNVRRAALDRLGDPRAWLESNDSLDDPEQRRRLVSLISGQQAAAPPLEERLPLIERLHDPDLLSELAYKGDNQQLRLAALARLQDEDRLVEQACHNGIAAVRRAAAARVESDTGLERLTRESRRDRHIARQARERLSERRNRLRERDERFQRRETLIEQLGQLARARWEPMYAARLRHLQREWASLAEDAEEDQRQRFHEFEQQASERIETEQARHRNQQAREQAEADAQAIVEALGETLERFAQQSTLTAQDIDWLRAQRQLHDERWRELTDRHSPEADLQQRFEHRQSRYSAILQAWQRYCEHADALEQALSEQDHLALTTLCGHIAWPDGLPQPASLQDAQRRLSQPSESASATADDTSSDHSATDGHYPGDERFVDDLEQLEHCLEQGDLNRATRLHDSLQQRQQRLDPAERSSHGARLRQLGARVLELRDWRNFAAAPKREQLCEAMETLAANELDERTRDQRHRRLVNEWKALGSAAATRELAQRFRSASDRVREQLSDFHAARDRLRQDNLAHRHTLCEQIETLLAQPDAISDPDELRAIRDRAREEWRQYAPVPREEGEELKRRFSKAMRTLQGVIDQQARAVGDAKRELVEQARTLEQSDMGAVERAEQTKALQRQWRELGRAPRGDEQALWKEFRRICDSIFAIRDEQRQQRRRQQDTRLDAMQALIERIDAWQPERAEERRVLDEALEEAQELTPLPSGNRANGMQKRWNGIVRDREARLETLELQSLHARWQQWTPLLQAHVAADDQQLAGQSPTPVEPPQTLRLSPQARQAHADRNTARHTVTAEHAEEWLAHLRVYLTVLAGAPIENADASRRLDVQVARLNDGMGSDLTLHDELDQLQCQLLANGPITSASWQHIAPQLDRLMEQLCWPESSDT</sequence>
<feature type="coiled-coil region" evidence="1">
    <location>
        <begin position="171"/>
        <end position="267"/>
    </location>
</feature>
<feature type="compositionally biased region" description="Polar residues" evidence="2">
    <location>
        <begin position="383"/>
        <end position="397"/>
    </location>
</feature>
<evidence type="ECO:0000256" key="2">
    <source>
        <dbReference type="SAM" id="MobiDB-lite"/>
    </source>
</evidence>
<dbReference type="InterPro" id="IPR007139">
    <property type="entry name" value="DUF349"/>
</dbReference>
<accession>A0A5C1A1N4</accession>